<dbReference type="EMBL" id="FRAD01000038">
    <property type="protein sequence ID" value="SHK53513.1"/>
    <property type="molecule type" value="Genomic_DNA"/>
</dbReference>
<name>A0A1M6T959_9CLOT</name>
<reference evidence="2 3" key="1">
    <citation type="submission" date="2016-11" db="EMBL/GenBank/DDBJ databases">
        <authorList>
            <person name="Jaros S."/>
            <person name="Januszkiewicz K."/>
            <person name="Wedrychowicz H."/>
        </authorList>
    </citation>
    <scope>NUCLEOTIDE SEQUENCE [LARGE SCALE GENOMIC DNA]</scope>
    <source>
        <strain evidence="2 3">DSM 3090</strain>
    </source>
</reference>
<gene>
    <name evidence="2" type="ORF">SAMN02745248_02761</name>
</gene>
<evidence type="ECO:0000313" key="3">
    <source>
        <dbReference type="Proteomes" id="UP000183952"/>
    </source>
</evidence>
<protein>
    <submittedName>
        <fullName evidence="2">HPt (Histidine-containing phosphotransfer) domain-containing protein</fullName>
    </submittedName>
</protein>
<sequence>MKVNNLQKAGIDYASGVERFGGMALLYEKYVVKFLSDETFHRLEVAMEKEDYNKAFEEAHTLKGETGNLSFVILYENICDLVEALRNQRDISLAKKTFIEVRDSYNILVKTIKEEF</sequence>
<dbReference type="AlphaFoldDB" id="A0A1M6T959"/>
<accession>A0A1M6T959</accession>
<evidence type="ECO:0000313" key="2">
    <source>
        <dbReference type="EMBL" id="SHK53513.1"/>
    </source>
</evidence>
<dbReference type="RefSeq" id="WP_072904621.1">
    <property type="nucleotide sequence ID" value="NZ_FRAD01000038.1"/>
</dbReference>
<keyword evidence="3" id="KW-1185">Reference proteome</keyword>
<feature type="domain" description="HPt" evidence="1">
    <location>
        <begin position="37"/>
        <end position="85"/>
    </location>
</feature>
<dbReference type="Pfam" id="PF01627">
    <property type="entry name" value="Hpt"/>
    <property type="match status" value="1"/>
</dbReference>
<dbReference type="Gene3D" id="1.20.120.160">
    <property type="entry name" value="HPT domain"/>
    <property type="match status" value="1"/>
</dbReference>
<dbReference type="SUPFAM" id="SSF47226">
    <property type="entry name" value="Histidine-containing phosphotransfer domain, HPT domain"/>
    <property type="match status" value="1"/>
</dbReference>
<dbReference type="InterPro" id="IPR036641">
    <property type="entry name" value="HPT_dom_sf"/>
</dbReference>
<evidence type="ECO:0000259" key="1">
    <source>
        <dbReference type="Pfam" id="PF01627"/>
    </source>
</evidence>
<dbReference type="GO" id="GO:0000160">
    <property type="term" value="P:phosphorelay signal transduction system"/>
    <property type="evidence" value="ECO:0007669"/>
    <property type="project" value="InterPro"/>
</dbReference>
<dbReference type="OrthoDB" id="1669200at2"/>
<dbReference type="InterPro" id="IPR008207">
    <property type="entry name" value="Sig_transdc_His_kin_Hpt_dom"/>
</dbReference>
<organism evidence="2 3">
    <name type="scientific">Hathewaya proteolytica DSM 3090</name>
    <dbReference type="NCBI Taxonomy" id="1121331"/>
    <lineage>
        <taxon>Bacteria</taxon>
        <taxon>Bacillati</taxon>
        <taxon>Bacillota</taxon>
        <taxon>Clostridia</taxon>
        <taxon>Eubacteriales</taxon>
        <taxon>Clostridiaceae</taxon>
        <taxon>Hathewaya</taxon>
    </lineage>
</organism>
<dbReference type="STRING" id="1121331.SAMN02745248_02761"/>
<dbReference type="Proteomes" id="UP000183952">
    <property type="component" value="Unassembled WGS sequence"/>
</dbReference>
<proteinExistence type="predicted"/>